<reference evidence="12 13" key="1">
    <citation type="submission" date="2012-07" db="EMBL/GenBank/DDBJ databases">
        <title>Draft genome sequence of Desulfovibrio magneticus str. Maddingley MBC34 obtained from a metagenomic sequence of a methanogenic enrichment isolated from coal-seam formation water in Victoria, Australia.</title>
        <authorList>
            <person name="Greenfield P."/>
            <person name="Hendry P."/>
            <person name="Li D."/>
            <person name="Rosewarne C.P."/>
            <person name="Tran-Dinh N."/>
            <person name="Elbourne L.D.H."/>
            <person name="Paulsen I.T."/>
            <person name="Midgley D.J."/>
        </authorList>
    </citation>
    <scope>NUCLEOTIDE SEQUENCE [LARGE SCALE GENOMIC DNA]</scope>
    <source>
        <strain evidence="13">Maddingley MBC34</strain>
    </source>
</reference>
<comment type="function">
    <text evidence="7">Catalyzes the phosphorylation of the 3'-hydroxyl group of dephosphocoenzyme A to form coenzyme A.</text>
</comment>
<evidence type="ECO:0000256" key="1">
    <source>
        <dbReference type="ARBA" id="ARBA00009018"/>
    </source>
</evidence>
<evidence type="ECO:0000256" key="7">
    <source>
        <dbReference type="HAMAP-Rule" id="MF_00376"/>
    </source>
</evidence>
<dbReference type="GO" id="GO:0004140">
    <property type="term" value="F:dephospho-CoA kinase activity"/>
    <property type="evidence" value="ECO:0007669"/>
    <property type="project" value="UniProtKB-UniRule"/>
</dbReference>
<dbReference type="Gene3D" id="3.30.2350.10">
    <property type="entry name" value="Pseudouridine synthase"/>
    <property type="match status" value="1"/>
</dbReference>
<dbReference type="Gene3D" id="3.10.290.10">
    <property type="entry name" value="RNA-binding S4 domain"/>
    <property type="match status" value="1"/>
</dbReference>
<dbReference type="CDD" id="cd00165">
    <property type="entry name" value="S4"/>
    <property type="match status" value="1"/>
</dbReference>
<dbReference type="InterPro" id="IPR006225">
    <property type="entry name" value="PsdUridine_synth_RluC/D"/>
</dbReference>
<evidence type="ECO:0000256" key="9">
    <source>
        <dbReference type="PIRSR" id="PIRSR606225-1"/>
    </source>
</evidence>
<keyword evidence="7" id="KW-0808">Transferase</keyword>
<dbReference type="Pfam" id="PF01479">
    <property type="entry name" value="S4"/>
    <property type="match status" value="1"/>
</dbReference>
<dbReference type="CDD" id="cd02022">
    <property type="entry name" value="DPCK"/>
    <property type="match status" value="1"/>
</dbReference>
<keyword evidence="6" id="KW-0413">Isomerase</keyword>
<dbReference type="InterPro" id="IPR027417">
    <property type="entry name" value="P-loop_NTPase"/>
</dbReference>
<dbReference type="Proteomes" id="UP000006272">
    <property type="component" value="Unassembled WGS sequence"/>
</dbReference>
<evidence type="ECO:0000256" key="2">
    <source>
        <dbReference type="ARBA" id="ARBA00010876"/>
    </source>
</evidence>
<comment type="pathway">
    <text evidence="7">Cofactor biosynthesis; coenzyme A biosynthesis; CoA from (R)-pantothenate: step 5/5.</text>
</comment>
<dbReference type="AlphaFoldDB" id="K6GHA5"/>
<dbReference type="SUPFAM" id="SSF55120">
    <property type="entry name" value="Pseudouridine synthase"/>
    <property type="match status" value="1"/>
</dbReference>
<dbReference type="GO" id="GO:0000455">
    <property type="term" value="P:enzyme-directed rRNA pseudouridine synthesis"/>
    <property type="evidence" value="ECO:0007669"/>
    <property type="project" value="TreeGrafter"/>
</dbReference>
<feature type="active site" evidence="9">
    <location>
        <position position="166"/>
    </location>
</feature>
<accession>K6GHA5</accession>
<comment type="catalytic activity">
    <reaction evidence="7">
        <text>3'-dephospho-CoA + ATP = ADP + CoA + H(+)</text>
        <dbReference type="Rhea" id="RHEA:18245"/>
        <dbReference type="ChEBI" id="CHEBI:15378"/>
        <dbReference type="ChEBI" id="CHEBI:30616"/>
        <dbReference type="ChEBI" id="CHEBI:57287"/>
        <dbReference type="ChEBI" id="CHEBI:57328"/>
        <dbReference type="ChEBI" id="CHEBI:456216"/>
        <dbReference type="EC" id="2.7.1.24"/>
    </reaction>
</comment>
<evidence type="ECO:0000256" key="10">
    <source>
        <dbReference type="PROSITE-ProRule" id="PRU00182"/>
    </source>
</evidence>
<dbReference type="Pfam" id="PF00849">
    <property type="entry name" value="PseudoU_synth_2"/>
    <property type="match status" value="1"/>
</dbReference>
<dbReference type="EC" id="2.7.1.24" evidence="7 8"/>
<dbReference type="InterPro" id="IPR050188">
    <property type="entry name" value="RluA_PseudoU_synthase"/>
</dbReference>
<dbReference type="HAMAP" id="MF_00376">
    <property type="entry name" value="Dephospho_CoA_kinase"/>
    <property type="match status" value="1"/>
</dbReference>
<dbReference type="Gene3D" id="3.40.50.300">
    <property type="entry name" value="P-loop containing nucleotide triphosphate hydrolases"/>
    <property type="match status" value="1"/>
</dbReference>
<evidence type="ECO:0000256" key="8">
    <source>
        <dbReference type="NCBIfam" id="TIGR00152"/>
    </source>
</evidence>
<dbReference type="CDD" id="cd02869">
    <property type="entry name" value="PseudoU_synth_RluA_like"/>
    <property type="match status" value="1"/>
</dbReference>
<dbReference type="UniPathway" id="UPA00241">
    <property type="reaction ID" value="UER00356"/>
</dbReference>
<dbReference type="GO" id="GO:0003723">
    <property type="term" value="F:RNA binding"/>
    <property type="evidence" value="ECO:0007669"/>
    <property type="project" value="UniProtKB-KW"/>
</dbReference>
<keyword evidence="4 7" id="KW-0067">ATP-binding</keyword>
<comment type="caution">
    <text evidence="12">The sequence shown here is derived from an EMBL/GenBank/DDBJ whole genome shotgun (WGS) entry which is preliminary data.</text>
</comment>
<comment type="similarity">
    <text evidence="2">Belongs to the pseudouridine synthase RluA family.</text>
</comment>
<dbReference type="NCBIfam" id="TIGR00005">
    <property type="entry name" value="rluA_subfam"/>
    <property type="match status" value="1"/>
</dbReference>
<dbReference type="SUPFAM" id="SSF55174">
    <property type="entry name" value="Alpha-L RNA-binding motif"/>
    <property type="match status" value="1"/>
</dbReference>
<dbReference type="GO" id="GO:0005737">
    <property type="term" value="C:cytoplasm"/>
    <property type="evidence" value="ECO:0007669"/>
    <property type="project" value="UniProtKB-SubCell"/>
</dbReference>
<dbReference type="Pfam" id="PF01121">
    <property type="entry name" value="CoaE"/>
    <property type="match status" value="1"/>
</dbReference>
<dbReference type="PANTHER" id="PTHR21600">
    <property type="entry name" value="MITOCHONDRIAL RNA PSEUDOURIDINE SYNTHASE"/>
    <property type="match status" value="1"/>
</dbReference>
<dbReference type="InterPro" id="IPR002942">
    <property type="entry name" value="S4_RNA-bd"/>
</dbReference>
<dbReference type="GO" id="GO:0015937">
    <property type="term" value="P:coenzyme A biosynthetic process"/>
    <property type="evidence" value="ECO:0007669"/>
    <property type="project" value="UniProtKB-UniRule"/>
</dbReference>
<dbReference type="InterPro" id="IPR006224">
    <property type="entry name" value="PsdUridine_synth_RluA-like_CS"/>
</dbReference>
<dbReference type="InterPro" id="IPR020103">
    <property type="entry name" value="PsdUridine_synth_cat_dom_sf"/>
</dbReference>
<protein>
    <recommendedName>
        <fullName evidence="7 8">Dephospho-CoA kinase</fullName>
        <ecNumber evidence="7 8">2.7.1.24</ecNumber>
    </recommendedName>
    <alternativeName>
        <fullName evidence="7">Dephosphocoenzyme A kinase</fullName>
    </alternativeName>
</protein>
<evidence type="ECO:0000256" key="5">
    <source>
        <dbReference type="ARBA" id="ARBA00022993"/>
    </source>
</evidence>
<evidence type="ECO:0000259" key="11">
    <source>
        <dbReference type="SMART" id="SM00363"/>
    </source>
</evidence>
<evidence type="ECO:0000256" key="6">
    <source>
        <dbReference type="ARBA" id="ARBA00023235"/>
    </source>
</evidence>
<keyword evidence="3 7" id="KW-0547">Nucleotide-binding</keyword>
<evidence type="ECO:0000256" key="3">
    <source>
        <dbReference type="ARBA" id="ARBA00022741"/>
    </source>
</evidence>
<dbReference type="GO" id="GO:0120159">
    <property type="term" value="F:rRNA pseudouridine synthase activity"/>
    <property type="evidence" value="ECO:0007669"/>
    <property type="project" value="UniProtKB-ARBA"/>
</dbReference>
<dbReference type="PANTHER" id="PTHR21600:SF44">
    <property type="entry name" value="RIBOSOMAL LARGE SUBUNIT PSEUDOURIDINE SYNTHASE D"/>
    <property type="match status" value="1"/>
</dbReference>
<comment type="similarity">
    <text evidence="1 7">Belongs to the CoaE family.</text>
</comment>
<dbReference type="InterPro" id="IPR036986">
    <property type="entry name" value="S4_RNA-bd_sf"/>
</dbReference>
<sequence length="570" mass="61594">MSPPLLLFDFSPDRLYQGTMTENDAILTEEGAYTAVVDAAGTRLDAFWSARLADKDVSRGKVRAAIEAGLVLVDGEICRKPGLKLRGGETLTLTLPETPSEAKAEDGDLKLLYLDGDVLVLNKPAGLTIHPAPSQPEGTLVNRLLHHFPDMRAMAGDRPGIVHRLDKDTSGLLLVALTESARLALAADFAERRVSKTYLALVHGRPERPDGVIELPIGRDPKHPTKMAVVAKGGREARSSWKLAWTAPDGSASLLEVTIATGRTHQIRVHMAAMGHPIVGDAVYGARQHSDWTRRGGALARLAKRQMLHAWKLSFEHPGTGEELSFCQPPPADFWRLPLMLGRRCQRVGLVGMPGCGKSSLLAHFAEAGHPTFSADAAVAALYAPGGHGADMLARRFGPEAQAADGAVDKAWLLSRMEGSDRFRREVCDLVHPLVKGELMGFLAAHASARAVFAEVPLLFEAGWLPGEVVDLVVGVRCDPAVRLARLAEKRGWSEELTARMDGWQWPQDRKLAKCRFVVDNAGRPEDLAGAARRLLAGLAALRRQDARTRLAALVAAGYAPSRPEGEDAS</sequence>
<dbReference type="PROSITE" id="PS51219">
    <property type="entry name" value="DPCK"/>
    <property type="match status" value="1"/>
</dbReference>
<evidence type="ECO:0000313" key="12">
    <source>
        <dbReference type="EMBL" id="EKO40499.1"/>
    </source>
</evidence>
<comment type="subcellular location">
    <subcellularLocation>
        <location evidence="7">Cytoplasm</location>
    </subcellularLocation>
</comment>
<dbReference type="PROSITE" id="PS50889">
    <property type="entry name" value="S4"/>
    <property type="match status" value="1"/>
</dbReference>
<keyword evidence="7 12" id="KW-0418">Kinase</keyword>
<evidence type="ECO:0000313" key="13">
    <source>
        <dbReference type="Proteomes" id="UP000006272"/>
    </source>
</evidence>
<dbReference type="SUPFAM" id="SSF52540">
    <property type="entry name" value="P-loop containing nucleoside triphosphate hydrolases"/>
    <property type="match status" value="1"/>
</dbReference>
<dbReference type="GO" id="GO:0005524">
    <property type="term" value="F:ATP binding"/>
    <property type="evidence" value="ECO:0007669"/>
    <property type="project" value="UniProtKB-UniRule"/>
</dbReference>
<feature type="domain" description="RNA-binding S4" evidence="11">
    <location>
        <begin position="42"/>
        <end position="104"/>
    </location>
</feature>
<keyword evidence="7" id="KW-0963">Cytoplasm</keyword>
<organism evidence="12 13">
    <name type="scientific">Solidesulfovibrio magneticus str. Maddingley MBC34</name>
    <dbReference type="NCBI Taxonomy" id="1206767"/>
    <lineage>
        <taxon>Bacteria</taxon>
        <taxon>Pseudomonadati</taxon>
        <taxon>Thermodesulfobacteriota</taxon>
        <taxon>Desulfovibrionia</taxon>
        <taxon>Desulfovibrionales</taxon>
        <taxon>Desulfovibrionaceae</taxon>
        <taxon>Solidesulfovibrio</taxon>
    </lineage>
</organism>
<feature type="binding site" evidence="7">
    <location>
        <begin position="355"/>
        <end position="360"/>
    </location>
    <ligand>
        <name>ATP</name>
        <dbReference type="ChEBI" id="CHEBI:30616"/>
    </ligand>
</feature>
<keyword evidence="5 7" id="KW-0173">Coenzyme A biosynthesis</keyword>
<dbReference type="InterPro" id="IPR006145">
    <property type="entry name" value="PsdUridine_synth_RsuA/RluA"/>
</dbReference>
<gene>
    <name evidence="7" type="primary">coaE</name>
    <name evidence="12" type="ORF">B193_0784</name>
</gene>
<proteinExistence type="inferred from homology"/>
<dbReference type="PATRIC" id="fig|1206767.3.peg.747"/>
<evidence type="ECO:0000256" key="4">
    <source>
        <dbReference type="ARBA" id="ARBA00022840"/>
    </source>
</evidence>
<keyword evidence="10" id="KW-0694">RNA-binding</keyword>
<dbReference type="InterPro" id="IPR001977">
    <property type="entry name" value="Depp_CoAkinase"/>
</dbReference>
<dbReference type="PROSITE" id="PS01129">
    <property type="entry name" value="PSI_RLU"/>
    <property type="match status" value="1"/>
</dbReference>
<dbReference type="SMART" id="SM00363">
    <property type="entry name" value="S4"/>
    <property type="match status" value="1"/>
</dbReference>
<dbReference type="EMBL" id="ALAO01000067">
    <property type="protein sequence ID" value="EKO40499.1"/>
    <property type="molecule type" value="Genomic_DNA"/>
</dbReference>
<dbReference type="NCBIfam" id="TIGR00152">
    <property type="entry name" value="dephospho-CoA kinase"/>
    <property type="match status" value="1"/>
</dbReference>
<name>K6GHA5_9BACT</name>